<dbReference type="EMBL" id="CP064760">
    <property type="protein sequence ID" value="QPE03537.1"/>
    <property type="molecule type" value="Genomic_DNA"/>
</dbReference>
<sequence>MRVVISGTHGSGKSTLIGDFTAAHPDWQVLPDAYEFVDAADAEPGAVLFAQQLGIAASRLREPASGPVIAERGPLDFLAYLHATQSLGRSVVDPELLARGYEITSDAMHQVDLLVLLPLNPVDAIALGADEDLELRDAMDMSLLELADDPDLTGRADVKEIVGDRGRRLASLEQAVRRLRDESAGF</sequence>
<accession>A0A7S8MUT4</accession>
<dbReference type="SUPFAM" id="SSF52540">
    <property type="entry name" value="P-loop containing nucleoside triphosphate hydrolases"/>
    <property type="match status" value="1"/>
</dbReference>
<dbReference type="AlphaFoldDB" id="A0A7S8MUT4"/>
<keyword evidence="3" id="KW-1185">Reference proteome</keyword>
<protein>
    <submittedName>
        <fullName evidence="2">AAA family ATPase</fullName>
    </submittedName>
</protein>
<evidence type="ECO:0000259" key="1">
    <source>
        <dbReference type="Pfam" id="PF13521"/>
    </source>
</evidence>
<dbReference type="Pfam" id="PF13521">
    <property type="entry name" value="AAA_28"/>
    <property type="match status" value="1"/>
</dbReference>
<dbReference type="Proteomes" id="UP000594480">
    <property type="component" value="Chromosome"/>
</dbReference>
<dbReference type="InterPro" id="IPR038727">
    <property type="entry name" value="NadR/Ttd14_AAA_dom"/>
</dbReference>
<dbReference type="RefSeq" id="WP_195691639.1">
    <property type="nucleotide sequence ID" value="NZ_CP064760.1"/>
</dbReference>
<gene>
    <name evidence="2" type="ORF">IT882_09235</name>
</gene>
<dbReference type="InterPro" id="IPR027417">
    <property type="entry name" value="P-loop_NTPase"/>
</dbReference>
<feature type="domain" description="NadR/Ttd14 AAA" evidence="1">
    <location>
        <begin position="2"/>
        <end position="118"/>
    </location>
</feature>
<dbReference type="KEGG" id="msf:IT882_09235"/>
<proteinExistence type="predicted"/>
<evidence type="ECO:0000313" key="2">
    <source>
        <dbReference type="EMBL" id="QPE03537.1"/>
    </source>
</evidence>
<name>A0A7S8MUT4_9MICO</name>
<evidence type="ECO:0000313" key="3">
    <source>
        <dbReference type="Proteomes" id="UP000594480"/>
    </source>
</evidence>
<organism evidence="2 3">
    <name type="scientific">Microbacterium schleiferi</name>
    <dbReference type="NCBI Taxonomy" id="69362"/>
    <lineage>
        <taxon>Bacteria</taxon>
        <taxon>Bacillati</taxon>
        <taxon>Actinomycetota</taxon>
        <taxon>Actinomycetes</taxon>
        <taxon>Micrococcales</taxon>
        <taxon>Microbacteriaceae</taxon>
        <taxon>Microbacterium</taxon>
    </lineage>
</organism>
<reference evidence="2 3" key="1">
    <citation type="submission" date="2020-11" db="EMBL/GenBank/DDBJ databases">
        <title>Amino acid is mineralized and recycled by bacteria in oceanic microbiome.</title>
        <authorList>
            <person name="Zheng L.Y."/>
        </authorList>
    </citation>
    <scope>NUCLEOTIDE SEQUENCE [LARGE SCALE GENOMIC DNA]</scope>
    <source>
        <strain evidence="2 3">A32-1</strain>
    </source>
</reference>